<dbReference type="EMBL" id="VXIV02000136">
    <property type="protein sequence ID" value="KAF6040512.1"/>
    <property type="molecule type" value="Genomic_DNA"/>
</dbReference>
<proteinExistence type="inferred from homology"/>
<gene>
    <name evidence="9" type="ORF">EB796_001169</name>
</gene>
<dbReference type="Proteomes" id="UP000593567">
    <property type="component" value="Unassembled WGS sequence"/>
</dbReference>
<protein>
    <recommendedName>
        <fullName evidence="8">alpha-1,2-Mannosidase</fullName>
        <ecNumber evidence="8">3.2.1.-</ecNumber>
    </recommendedName>
</protein>
<evidence type="ECO:0000256" key="4">
    <source>
        <dbReference type="ARBA" id="ARBA00022801"/>
    </source>
</evidence>
<keyword evidence="10" id="KW-1185">Reference proteome</keyword>
<comment type="pathway">
    <text evidence="2">Protein modification; protein glycosylation.</text>
</comment>
<dbReference type="PANTHER" id="PTHR11742:SF6">
    <property type="entry name" value="MANNOSYL-OLIGOSACCHARIDE ALPHA-1,2-MANNOSIDASE IA-RELATED"/>
    <property type="match status" value="1"/>
</dbReference>
<dbReference type="InterPro" id="IPR001382">
    <property type="entry name" value="Glyco_hydro_47"/>
</dbReference>
<dbReference type="EC" id="3.2.1.-" evidence="8"/>
<keyword evidence="6" id="KW-0479">Metal-binding</keyword>
<keyword evidence="6" id="KW-0106">Calcium</keyword>
<keyword evidence="8" id="KW-0326">Glycosidase</keyword>
<reference evidence="9" key="1">
    <citation type="submission" date="2020-06" db="EMBL/GenBank/DDBJ databases">
        <title>Draft genome of Bugula neritina, a colonial animal packing powerful symbionts and potential medicines.</title>
        <authorList>
            <person name="Rayko M."/>
        </authorList>
    </citation>
    <scope>NUCLEOTIDE SEQUENCE [LARGE SCALE GENOMIC DNA]</scope>
    <source>
        <strain evidence="9">Kwan_BN1</strain>
    </source>
</reference>
<feature type="binding site" evidence="6">
    <location>
        <position position="277"/>
    </location>
    <ligand>
        <name>Ca(2+)</name>
        <dbReference type="ChEBI" id="CHEBI:29108"/>
    </ligand>
</feature>
<accession>A0A7J7KQR4</accession>
<dbReference type="OrthoDB" id="8118055at2759"/>
<evidence type="ECO:0000256" key="7">
    <source>
        <dbReference type="PIRSR" id="PIRSR601382-3"/>
    </source>
</evidence>
<dbReference type="GO" id="GO:0005509">
    <property type="term" value="F:calcium ion binding"/>
    <property type="evidence" value="ECO:0007669"/>
    <property type="project" value="InterPro"/>
</dbReference>
<dbReference type="SUPFAM" id="SSF48225">
    <property type="entry name" value="Seven-hairpin glycosidases"/>
    <property type="match status" value="1"/>
</dbReference>
<evidence type="ECO:0000313" key="9">
    <source>
        <dbReference type="EMBL" id="KAF6040512.1"/>
    </source>
</evidence>
<evidence type="ECO:0000256" key="5">
    <source>
        <dbReference type="ARBA" id="ARBA00023157"/>
    </source>
</evidence>
<dbReference type="GO" id="GO:0004571">
    <property type="term" value="F:mannosyl-oligosaccharide 1,2-alpha-mannosidase activity"/>
    <property type="evidence" value="ECO:0007669"/>
    <property type="project" value="InterPro"/>
</dbReference>
<comment type="cofactor">
    <cofactor evidence="1 6">
        <name>Ca(2+)</name>
        <dbReference type="ChEBI" id="CHEBI:29108"/>
    </cofactor>
</comment>
<dbReference type="GO" id="GO:0000139">
    <property type="term" value="C:Golgi membrane"/>
    <property type="evidence" value="ECO:0007669"/>
    <property type="project" value="TreeGrafter"/>
</dbReference>
<dbReference type="GO" id="GO:0005975">
    <property type="term" value="P:carbohydrate metabolic process"/>
    <property type="evidence" value="ECO:0007669"/>
    <property type="project" value="InterPro"/>
</dbReference>
<dbReference type="PANTHER" id="PTHR11742">
    <property type="entry name" value="MANNOSYL-OLIGOSACCHARIDE ALPHA-1,2-MANNOSIDASE-RELATED"/>
    <property type="match status" value="1"/>
</dbReference>
<name>A0A7J7KQR4_BUGNE</name>
<keyword evidence="4 8" id="KW-0378">Hydrolase</keyword>
<dbReference type="Gene3D" id="1.50.10.10">
    <property type="match status" value="1"/>
</dbReference>
<dbReference type="Pfam" id="PF01532">
    <property type="entry name" value="Glyco_hydro_47"/>
    <property type="match status" value="1"/>
</dbReference>
<evidence type="ECO:0000256" key="1">
    <source>
        <dbReference type="ARBA" id="ARBA00001913"/>
    </source>
</evidence>
<dbReference type="InterPro" id="IPR036026">
    <property type="entry name" value="Seven-hairpin_glycosidases"/>
</dbReference>
<evidence type="ECO:0000256" key="2">
    <source>
        <dbReference type="ARBA" id="ARBA00004922"/>
    </source>
</evidence>
<evidence type="ECO:0000313" key="10">
    <source>
        <dbReference type="Proteomes" id="UP000593567"/>
    </source>
</evidence>
<dbReference type="PRINTS" id="PR00747">
    <property type="entry name" value="GLYHDRLASE47"/>
</dbReference>
<organism evidence="9 10">
    <name type="scientific">Bugula neritina</name>
    <name type="common">Brown bryozoan</name>
    <name type="synonym">Sertularia neritina</name>
    <dbReference type="NCBI Taxonomy" id="10212"/>
    <lineage>
        <taxon>Eukaryota</taxon>
        <taxon>Metazoa</taxon>
        <taxon>Spiralia</taxon>
        <taxon>Lophotrochozoa</taxon>
        <taxon>Bryozoa</taxon>
        <taxon>Gymnolaemata</taxon>
        <taxon>Cheilostomatida</taxon>
        <taxon>Flustrina</taxon>
        <taxon>Buguloidea</taxon>
        <taxon>Bugulidae</taxon>
        <taxon>Bugula</taxon>
    </lineage>
</organism>
<dbReference type="AlphaFoldDB" id="A0A7J7KQR4"/>
<dbReference type="InterPro" id="IPR012341">
    <property type="entry name" value="6hp_glycosidase-like_sf"/>
</dbReference>
<evidence type="ECO:0000256" key="3">
    <source>
        <dbReference type="ARBA" id="ARBA00007658"/>
    </source>
</evidence>
<feature type="disulfide bond" evidence="7">
    <location>
        <begin position="122"/>
        <end position="152"/>
    </location>
</feature>
<sequence length="295" mass="34029">MEWWYLSKVTGNPVYYEKVKRIREVLNSLSLPNGMYPNYLNPRTGKWGQTHVSIGALGDSFYEYLLKVWLQTNKEDTEAKRMYDTAVKGVETHLLKTSNGGLKYLGEYKNGRVDAKMGHLTCFAGGMFALGAQYSDNEKHYMDLGADIAHTCHESYVRSATGLGPEYFRLDGPNEAVAQRQNEKYYILRPEVLETHYYMYRLTKDNKYREWAWEAVEAINKHCRTPDGFSGLRDVSKPNSAKDDVQQSFFLAETLKYLYLIFSDDNVLPLDQYVLNTEAHPFPIASSEAWKYPVQ</sequence>
<comment type="caution">
    <text evidence="9">The sequence shown here is derived from an EMBL/GenBank/DDBJ whole genome shotgun (WGS) entry which is preliminary data.</text>
</comment>
<dbReference type="InterPro" id="IPR050749">
    <property type="entry name" value="Glycosyl_Hydrolase_47"/>
</dbReference>
<dbReference type="GO" id="GO:0005783">
    <property type="term" value="C:endoplasmic reticulum"/>
    <property type="evidence" value="ECO:0007669"/>
    <property type="project" value="TreeGrafter"/>
</dbReference>
<keyword evidence="5 7" id="KW-1015">Disulfide bond</keyword>
<evidence type="ECO:0000256" key="6">
    <source>
        <dbReference type="PIRSR" id="PIRSR601382-2"/>
    </source>
</evidence>
<comment type="similarity">
    <text evidence="3 8">Belongs to the glycosyl hydrolase 47 family.</text>
</comment>
<dbReference type="FunFam" id="1.50.10.10:FF:000097">
    <property type="entry name" value="alpha-1,2-Mannosidase"/>
    <property type="match status" value="1"/>
</dbReference>
<evidence type="ECO:0000256" key="8">
    <source>
        <dbReference type="RuleBase" id="RU361193"/>
    </source>
</evidence>